<name>A0A7W5E361_9BACT</name>
<sequence length="52" mass="6445">MTLLALYVGFWGDREWPVMQFRSFLLRFRKQARCLWRANEMRYLKVFISLVT</sequence>
<evidence type="ECO:0000313" key="2">
    <source>
        <dbReference type="Proteomes" id="UP000536179"/>
    </source>
</evidence>
<dbReference type="Proteomes" id="UP000536179">
    <property type="component" value="Unassembled WGS sequence"/>
</dbReference>
<gene>
    <name evidence="1" type="ORF">FHS27_004811</name>
</gene>
<dbReference type="AlphaFoldDB" id="A0A7W5E361"/>
<dbReference type="EMBL" id="JACHXU010000019">
    <property type="protein sequence ID" value="MBB3208977.1"/>
    <property type="molecule type" value="Genomic_DNA"/>
</dbReference>
<reference evidence="1 2" key="1">
    <citation type="submission" date="2020-08" db="EMBL/GenBank/DDBJ databases">
        <title>Genomic Encyclopedia of Type Strains, Phase III (KMG-III): the genomes of soil and plant-associated and newly described type strains.</title>
        <authorList>
            <person name="Whitman W."/>
        </authorList>
    </citation>
    <scope>NUCLEOTIDE SEQUENCE [LARGE SCALE GENOMIC DNA]</scope>
    <source>
        <strain evidence="1 2">CECT 8075</strain>
    </source>
</reference>
<protein>
    <submittedName>
        <fullName evidence="1">Uncharacterized protein</fullName>
    </submittedName>
</protein>
<evidence type="ECO:0000313" key="1">
    <source>
        <dbReference type="EMBL" id="MBB3208977.1"/>
    </source>
</evidence>
<organism evidence="1 2">
    <name type="scientific">Aporhodopirellula rubra</name>
    <dbReference type="NCBI Taxonomy" id="980271"/>
    <lineage>
        <taxon>Bacteria</taxon>
        <taxon>Pseudomonadati</taxon>
        <taxon>Planctomycetota</taxon>
        <taxon>Planctomycetia</taxon>
        <taxon>Pirellulales</taxon>
        <taxon>Pirellulaceae</taxon>
        <taxon>Aporhodopirellula</taxon>
    </lineage>
</organism>
<keyword evidence="2" id="KW-1185">Reference proteome</keyword>
<comment type="caution">
    <text evidence="1">The sequence shown here is derived from an EMBL/GenBank/DDBJ whole genome shotgun (WGS) entry which is preliminary data.</text>
</comment>
<dbReference type="RefSeq" id="WP_184307249.1">
    <property type="nucleotide sequence ID" value="NZ_JACHXU010000019.1"/>
</dbReference>
<proteinExistence type="predicted"/>
<accession>A0A7W5E361</accession>